<evidence type="ECO:0000256" key="2">
    <source>
        <dbReference type="SAM" id="Phobius"/>
    </source>
</evidence>
<evidence type="ECO:0000256" key="1">
    <source>
        <dbReference type="SAM" id="MobiDB-lite"/>
    </source>
</evidence>
<feature type="compositionally biased region" description="Basic and acidic residues" evidence="1">
    <location>
        <begin position="209"/>
        <end position="221"/>
    </location>
</feature>
<feature type="domain" description="Shisa N-terminal" evidence="3">
    <location>
        <begin position="15"/>
        <end position="58"/>
    </location>
</feature>
<comment type="caution">
    <text evidence="4">The sequence shown here is derived from an EMBL/GenBank/DDBJ whole genome shotgun (WGS) entry which is preliminary data.</text>
</comment>
<feature type="transmembrane region" description="Helical" evidence="2">
    <location>
        <begin position="73"/>
        <end position="96"/>
    </location>
</feature>
<organism evidence="4 5">
    <name type="scientific">Paralvinella palmiformis</name>
    <dbReference type="NCBI Taxonomy" id="53620"/>
    <lineage>
        <taxon>Eukaryota</taxon>
        <taxon>Metazoa</taxon>
        <taxon>Spiralia</taxon>
        <taxon>Lophotrochozoa</taxon>
        <taxon>Annelida</taxon>
        <taxon>Polychaeta</taxon>
        <taxon>Sedentaria</taxon>
        <taxon>Canalipalpata</taxon>
        <taxon>Terebellida</taxon>
        <taxon>Terebelliformia</taxon>
        <taxon>Alvinellidae</taxon>
        <taxon>Paralvinella</taxon>
    </lineage>
</organism>
<keyword evidence="2" id="KW-0812">Transmembrane</keyword>
<accession>A0AAD9J6H4</accession>
<dbReference type="EMBL" id="JAODUP010000572">
    <property type="protein sequence ID" value="KAK2147062.1"/>
    <property type="molecule type" value="Genomic_DNA"/>
</dbReference>
<keyword evidence="2" id="KW-1133">Transmembrane helix</keyword>
<keyword evidence="2" id="KW-0472">Membrane</keyword>
<dbReference type="Proteomes" id="UP001208570">
    <property type="component" value="Unassembled WGS sequence"/>
</dbReference>
<gene>
    <name evidence="4" type="ORF">LSH36_572g01113</name>
</gene>
<reference evidence="4" key="1">
    <citation type="journal article" date="2023" name="Mol. Biol. Evol.">
        <title>Third-Generation Sequencing Reveals the Adaptive Role of the Epigenome in Three Deep-Sea Polychaetes.</title>
        <authorList>
            <person name="Perez M."/>
            <person name="Aroh O."/>
            <person name="Sun Y."/>
            <person name="Lan Y."/>
            <person name="Juniper S.K."/>
            <person name="Young C.R."/>
            <person name="Angers B."/>
            <person name="Qian P.Y."/>
        </authorList>
    </citation>
    <scope>NUCLEOTIDE SEQUENCE</scope>
    <source>
        <strain evidence="4">P08H-3</strain>
    </source>
</reference>
<evidence type="ECO:0000313" key="5">
    <source>
        <dbReference type="Proteomes" id="UP001208570"/>
    </source>
</evidence>
<dbReference type="AlphaFoldDB" id="A0AAD9J6H4"/>
<dbReference type="Pfam" id="PF13908">
    <property type="entry name" value="Shisa_N"/>
    <property type="match status" value="1"/>
</dbReference>
<proteinExistence type="predicted"/>
<keyword evidence="5" id="KW-1185">Reference proteome</keyword>
<evidence type="ECO:0000313" key="4">
    <source>
        <dbReference type="EMBL" id="KAK2147062.1"/>
    </source>
</evidence>
<feature type="region of interest" description="Disordered" evidence="1">
    <location>
        <begin position="169"/>
        <end position="271"/>
    </location>
</feature>
<evidence type="ECO:0000259" key="3">
    <source>
        <dbReference type="Pfam" id="PF13908"/>
    </source>
</evidence>
<dbReference type="InterPro" id="IPR053891">
    <property type="entry name" value="Shisa_N"/>
</dbReference>
<feature type="compositionally biased region" description="Polar residues" evidence="1">
    <location>
        <begin position="262"/>
        <end position="271"/>
    </location>
</feature>
<sequence>MGFSKIYGHSSKGTEYCRGFIDKHGQWNNGFYCPRWGAADREYCCGPDDHKYCCPKPEVQEKLHNNHSHHVSLMAGLTVGSLLLLMATIFFSCYFCRCCWGYKRRKGIQEYMLPAPSYPTDDPPPYPGEPAIPLNEKSTLQQFEVTSEGADTDSPHQVAAWQRGVVVNGSAESEKSSSSQTEASPLPIKVSDTYPLLRAATERGLGGPTERRHSGDMDKRNSVCSETSSHQDHVPGTSWGFETWPRTKASSRRDDNDTNSSFVASTESTES</sequence>
<protein>
    <recommendedName>
        <fullName evidence="3">Shisa N-terminal domain-containing protein</fullName>
    </recommendedName>
</protein>
<name>A0AAD9J6H4_9ANNE</name>